<keyword evidence="2" id="KW-0735">Signal-anchor</keyword>
<dbReference type="InterPro" id="IPR044821">
    <property type="entry name" value="At1g28695/At4g15970-like"/>
</dbReference>
<organism evidence="4 5">
    <name type="scientific">Cajanus cajan</name>
    <name type="common">Pigeon pea</name>
    <name type="synonym">Cajanus indicus</name>
    <dbReference type="NCBI Taxonomy" id="3821"/>
    <lineage>
        <taxon>Eukaryota</taxon>
        <taxon>Viridiplantae</taxon>
        <taxon>Streptophyta</taxon>
        <taxon>Embryophyta</taxon>
        <taxon>Tracheophyta</taxon>
        <taxon>Spermatophyta</taxon>
        <taxon>Magnoliopsida</taxon>
        <taxon>eudicotyledons</taxon>
        <taxon>Gunneridae</taxon>
        <taxon>Pentapetalae</taxon>
        <taxon>rosids</taxon>
        <taxon>fabids</taxon>
        <taxon>Fabales</taxon>
        <taxon>Fabaceae</taxon>
        <taxon>Papilionoideae</taxon>
        <taxon>50 kb inversion clade</taxon>
        <taxon>NPAAA clade</taxon>
        <taxon>indigoferoid/millettioid clade</taxon>
        <taxon>Phaseoleae</taxon>
        <taxon>Cajanus</taxon>
    </lineage>
</organism>
<dbReference type="Pfam" id="PF03407">
    <property type="entry name" value="Nucleotid_trans"/>
    <property type="match status" value="1"/>
</dbReference>
<evidence type="ECO:0000313" key="4">
    <source>
        <dbReference type="EMBL" id="KYP36198.1"/>
    </source>
</evidence>
<sequence length="278" mass="32548">MRNKTVIIVVVNKAYVDQDVESDSTMLDFFLGNLWLGEGTRSLVNHLLIGAVDQTAYDRCQFLKLNCFKLEIDGVDFEGEKIFMSQDYIKMTWIKIQFVLKVLKRGYNVVFTDTDIMWLRNPFIRLSKNETEDLQISTDRYLGDPWSKSPINTGFYFVRSNNKTISLFETWYDQKDNAMGKNDQDVLLDLFISGIIKDLGLKVRYLDTLYFSGFCQDSKDFREVITIHANCCRSINAKMADMKAVLQDWKQFRRLGVNSTVNPQWIKHNWCNQSWKNL</sequence>
<dbReference type="EC" id="2.4.2.-" evidence="2"/>
<dbReference type="GO" id="GO:0016757">
    <property type="term" value="F:glycosyltransferase activity"/>
    <property type="evidence" value="ECO:0007669"/>
    <property type="project" value="UniProtKB-KW"/>
</dbReference>
<reference evidence="4" key="1">
    <citation type="journal article" date="2012" name="Nat. Biotechnol.">
        <title>Draft genome sequence of pigeonpea (Cajanus cajan), an orphan legume crop of resource-poor farmers.</title>
        <authorList>
            <person name="Varshney R.K."/>
            <person name="Chen W."/>
            <person name="Li Y."/>
            <person name="Bharti A.K."/>
            <person name="Saxena R.K."/>
            <person name="Schlueter J.A."/>
            <person name="Donoghue M.T."/>
            <person name="Azam S."/>
            <person name="Fan G."/>
            <person name="Whaley A.M."/>
            <person name="Farmer A.D."/>
            <person name="Sheridan J."/>
            <person name="Iwata A."/>
            <person name="Tuteja R."/>
            <person name="Penmetsa R.V."/>
            <person name="Wu W."/>
            <person name="Upadhyaya H.D."/>
            <person name="Yang S.P."/>
            <person name="Shah T."/>
            <person name="Saxena K.B."/>
            <person name="Michael T."/>
            <person name="McCombie W.R."/>
            <person name="Yang B."/>
            <person name="Zhang G."/>
            <person name="Yang H."/>
            <person name="Wang J."/>
            <person name="Spillane C."/>
            <person name="Cook D.R."/>
            <person name="May G.D."/>
            <person name="Xu X."/>
            <person name="Jackson S.A."/>
        </authorList>
    </citation>
    <scope>NUCLEOTIDE SEQUENCE [LARGE SCALE GENOMIC DNA]</scope>
</reference>
<comment type="subcellular location">
    <subcellularLocation>
        <location evidence="2">Golgi apparatus membrane</location>
        <topology evidence="2">Single-pass type II membrane protein</topology>
    </subcellularLocation>
</comment>
<dbReference type="AlphaFoldDB" id="A0A151R0Q6"/>
<evidence type="ECO:0000313" key="5">
    <source>
        <dbReference type="Proteomes" id="UP000075243"/>
    </source>
</evidence>
<keyword evidence="2" id="KW-0808">Transferase</keyword>
<keyword evidence="2" id="KW-0812">Transmembrane</keyword>
<comment type="similarity">
    <text evidence="1 2">Belongs to the glycosyltransferase 77 family.</text>
</comment>
<keyword evidence="2" id="KW-0333">Golgi apparatus</keyword>
<dbReference type="PANTHER" id="PTHR46038">
    <property type="entry name" value="EXPRESSED PROTEIN-RELATED"/>
    <property type="match status" value="1"/>
</dbReference>
<keyword evidence="2" id="KW-0328">Glycosyltransferase</keyword>
<feature type="domain" description="Nucleotide-diphospho-sugar transferase" evidence="3">
    <location>
        <begin position="43"/>
        <end position="242"/>
    </location>
</feature>
<dbReference type="EMBL" id="KQ484252">
    <property type="protein sequence ID" value="KYP36198.1"/>
    <property type="molecule type" value="Genomic_DNA"/>
</dbReference>
<dbReference type="OMA" id="SKQFFPG"/>
<dbReference type="Gramene" id="C.cajan_42762.t">
    <property type="protein sequence ID" value="C.cajan_42762.t"/>
    <property type="gene ID" value="C.cajan_42762"/>
</dbReference>
<dbReference type="PANTHER" id="PTHR46038:SF12">
    <property type="entry name" value="OS03G0731800 PROTEIN"/>
    <property type="match status" value="1"/>
</dbReference>
<dbReference type="InterPro" id="IPR029044">
    <property type="entry name" value="Nucleotide-diphossugar_trans"/>
</dbReference>
<protein>
    <recommendedName>
        <fullName evidence="2">Glycosyltransferase</fullName>
        <ecNumber evidence="2">2.4.2.-</ecNumber>
    </recommendedName>
</protein>
<keyword evidence="2" id="KW-0961">Cell wall biogenesis/degradation</keyword>
<accession>A0A151R0Q6</accession>
<gene>
    <name evidence="4" type="ORF">KK1_042709</name>
</gene>
<dbReference type="GO" id="GO:0071555">
    <property type="term" value="P:cell wall organization"/>
    <property type="evidence" value="ECO:0007669"/>
    <property type="project" value="UniProtKB-KW"/>
</dbReference>
<evidence type="ECO:0000256" key="2">
    <source>
        <dbReference type="RuleBase" id="RU363055"/>
    </source>
</evidence>
<name>A0A151R0Q6_CAJCA</name>
<keyword evidence="5" id="KW-1185">Reference proteome</keyword>
<dbReference type="GO" id="GO:0000139">
    <property type="term" value="C:Golgi membrane"/>
    <property type="evidence" value="ECO:0007669"/>
    <property type="project" value="UniProtKB-SubCell"/>
</dbReference>
<proteinExistence type="inferred from homology"/>
<dbReference type="InterPro" id="IPR005069">
    <property type="entry name" value="Nucl-diP-sugar_transferase"/>
</dbReference>
<dbReference type="SUPFAM" id="SSF53448">
    <property type="entry name" value="Nucleotide-diphospho-sugar transferases"/>
    <property type="match status" value="1"/>
</dbReference>
<evidence type="ECO:0000259" key="3">
    <source>
        <dbReference type="Pfam" id="PF03407"/>
    </source>
</evidence>
<dbReference type="Proteomes" id="UP000075243">
    <property type="component" value="Unassembled WGS sequence"/>
</dbReference>
<evidence type="ECO:0000256" key="1">
    <source>
        <dbReference type="ARBA" id="ARBA00007033"/>
    </source>
</evidence>